<dbReference type="PANTHER" id="PTHR36565:SF5">
    <property type="entry name" value="TOXIN MJ0605-RELATED"/>
    <property type="match status" value="1"/>
</dbReference>
<comment type="similarity">
    <text evidence="1">Belongs to the UPF0332 family.</text>
</comment>
<dbReference type="InterPro" id="IPR007842">
    <property type="entry name" value="HEPN_dom"/>
</dbReference>
<gene>
    <name evidence="3" type="ORF">A3L11_10135</name>
</gene>
<dbReference type="Gene3D" id="1.20.120.330">
    <property type="entry name" value="Nucleotidyltransferases domain 2"/>
    <property type="match status" value="1"/>
</dbReference>
<organism evidence="3 4">
    <name type="scientific">Thermococcus siculi</name>
    <dbReference type="NCBI Taxonomy" id="72803"/>
    <lineage>
        <taxon>Archaea</taxon>
        <taxon>Methanobacteriati</taxon>
        <taxon>Methanobacteriota</taxon>
        <taxon>Thermococci</taxon>
        <taxon>Thermococcales</taxon>
        <taxon>Thermococcaceae</taxon>
        <taxon>Thermococcus</taxon>
    </lineage>
</organism>
<dbReference type="PANTHER" id="PTHR36565">
    <property type="entry name" value="UPF0332 PROTEIN TM_1000"/>
    <property type="match status" value="1"/>
</dbReference>
<dbReference type="Proteomes" id="UP000250125">
    <property type="component" value="Chromosome"/>
</dbReference>
<evidence type="ECO:0000313" key="3">
    <source>
        <dbReference type="EMBL" id="ASJ09570.1"/>
    </source>
</evidence>
<dbReference type="KEGG" id="tsl:A3L11_10135"/>
<dbReference type="SUPFAM" id="SSF81593">
    <property type="entry name" value="Nucleotidyltransferase substrate binding subunit/domain"/>
    <property type="match status" value="1"/>
</dbReference>
<dbReference type="Pfam" id="PF05168">
    <property type="entry name" value="HEPN"/>
    <property type="match status" value="1"/>
</dbReference>
<dbReference type="PROSITE" id="PS50910">
    <property type="entry name" value="HEPN"/>
    <property type="match status" value="1"/>
</dbReference>
<reference evidence="3 4" key="1">
    <citation type="submission" date="2016-04" db="EMBL/GenBank/DDBJ databases">
        <title>Complete genome sequence of Thermococcus siculi type strain RG-20.</title>
        <authorList>
            <person name="Oger P.M."/>
        </authorList>
    </citation>
    <scope>NUCLEOTIDE SEQUENCE [LARGE SCALE GENOMIC DNA]</scope>
    <source>
        <strain evidence="3 4">RG-20</strain>
    </source>
</reference>
<sequence>MLSIKRAEEWLEEARRNMEFGSYRTSLMASYLAMFHAARAVLFRDGWREKSHYCVARYLEEFYVKSGKLEGSWVELLDRMRELRHEDQYDISYTPEPEEVEEALKVAKDFIKIIKSLVGAEL</sequence>
<evidence type="ECO:0000313" key="4">
    <source>
        <dbReference type="Proteomes" id="UP000250125"/>
    </source>
</evidence>
<feature type="domain" description="HEPN" evidence="2">
    <location>
        <begin position="4"/>
        <end position="117"/>
    </location>
</feature>
<accession>A0A2Z2MZX3</accession>
<evidence type="ECO:0000256" key="1">
    <source>
        <dbReference type="ARBA" id="ARBA00038248"/>
    </source>
</evidence>
<evidence type="ECO:0000259" key="2">
    <source>
        <dbReference type="PROSITE" id="PS50910"/>
    </source>
</evidence>
<proteinExistence type="inferred from homology"/>
<dbReference type="EMBL" id="CP015103">
    <property type="protein sequence ID" value="ASJ09570.1"/>
    <property type="molecule type" value="Genomic_DNA"/>
</dbReference>
<dbReference type="OrthoDB" id="101012at2157"/>
<keyword evidence="4" id="KW-1185">Reference proteome</keyword>
<dbReference type="InterPro" id="IPR052226">
    <property type="entry name" value="UPF0332_toxin"/>
</dbReference>
<name>A0A2Z2MZX3_9EURY</name>
<dbReference type="AlphaFoldDB" id="A0A2Z2MZX3"/>
<protein>
    <submittedName>
        <fullName evidence="3">HEPN domain-containing protein</fullName>
    </submittedName>
</protein>